<dbReference type="InterPro" id="IPR036188">
    <property type="entry name" value="FAD/NAD-bd_sf"/>
</dbReference>
<dbReference type="SUPFAM" id="SSF51905">
    <property type="entry name" value="FAD/NAD(P)-binding domain"/>
    <property type="match status" value="1"/>
</dbReference>
<evidence type="ECO:0000256" key="1">
    <source>
        <dbReference type="ARBA" id="ARBA00022630"/>
    </source>
</evidence>
<dbReference type="InterPro" id="IPR002938">
    <property type="entry name" value="FAD-bd"/>
</dbReference>
<evidence type="ECO:0000313" key="7">
    <source>
        <dbReference type="Proteomes" id="UP000603904"/>
    </source>
</evidence>
<feature type="domain" description="FAD-binding" evidence="5">
    <location>
        <begin position="2"/>
        <end position="39"/>
    </location>
</feature>
<dbReference type="Gene3D" id="3.50.50.60">
    <property type="entry name" value="FAD/NAD(P)-binding domain"/>
    <property type="match status" value="1"/>
</dbReference>
<evidence type="ECO:0000256" key="4">
    <source>
        <dbReference type="ARBA" id="ARBA00023033"/>
    </source>
</evidence>
<keyword evidence="7" id="KW-1185">Reference proteome</keyword>
<feature type="domain" description="FAD-binding" evidence="5">
    <location>
        <begin position="308"/>
        <end position="378"/>
    </location>
</feature>
<sequence>MNVMIIGGGVGGLCLAQGLKKAGVGVTVYERDASQHFRGQGWRLSLKEEGADALRACLPADLFELCVATAIRPATRMTFLDHLLAPKFGKPIPPLPHDRSFGVNRLTLREILLSGLEDVRRFGAEFVRYDLVDGGVRAHFADGTSAVADLLVGADGTYSRVRRQLLPDAEVDDIGGFVYGRTPLTGQTLEWLPEVLLDTFNRVIAPDGRAMSVVTCRTREPLPEAVARLSPSVRLTPMPDYLAWMVSAAEPGGWTVPGAEDPRAFREADGETLHGLARQMIEDFHPAARRVVDEADAPATFPVALRSARPVAPWPATRVTLLGDAIHSMSPGRGEGANTALRDAQTLLRALTAAASGQVSPLEAVRGYEAEMLDYGFAAVTASLSQPFMPRRS</sequence>
<dbReference type="Pfam" id="PF01494">
    <property type="entry name" value="FAD_binding_3"/>
    <property type="match status" value="2"/>
</dbReference>
<name>A0ABQ4G7I4_9ACTN</name>
<keyword evidence="4 6" id="KW-0503">Monooxygenase</keyword>
<dbReference type="PRINTS" id="PR00420">
    <property type="entry name" value="RNGMNOXGNASE"/>
</dbReference>
<keyword evidence="1" id="KW-0285">Flavoprotein</keyword>
<evidence type="ECO:0000256" key="2">
    <source>
        <dbReference type="ARBA" id="ARBA00022827"/>
    </source>
</evidence>
<reference evidence="6 7" key="1">
    <citation type="submission" date="2021-01" db="EMBL/GenBank/DDBJ databases">
        <title>Whole genome shotgun sequence of Microbispora corallina NBRC 16416.</title>
        <authorList>
            <person name="Komaki H."/>
            <person name="Tamura T."/>
        </authorList>
    </citation>
    <scope>NUCLEOTIDE SEQUENCE [LARGE SCALE GENOMIC DNA]</scope>
    <source>
        <strain evidence="6 7">NBRC 16416</strain>
    </source>
</reference>
<accession>A0ABQ4G7I4</accession>
<dbReference type="GO" id="GO:0004497">
    <property type="term" value="F:monooxygenase activity"/>
    <property type="evidence" value="ECO:0007669"/>
    <property type="project" value="UniProtKB-KW"/>
</dbReference>
<evidence type="ECO:0000259" key="5">
    <source>
        <dbReference type="Pfam" id="PF01494"/>
    </source>
</evidence>
<evidence type="ECO:0000256" key="3">
    <source>
        <dbReference type="ARBA" id="ARBA00023002"/>
    </source>
</evidence>
<dbReference type="PANTHER" id="PTHR47178:SF5">
    <property type="entry name" value="FAD-BINDING DOMAIN-CONTAINING PROTEIN"/>
    <property type="match status" value="1"/>
</dbReference>
<proteinExistence type="predicted"/>
<evidence type="ECO:0000313" key="6">
    <source>
        <dbReference type="EMBL" id="GIH43032.1"/>
    </source>
</evidence>
<organism evidence="6 7">
    <name type="scientific">Microbispora corallina</name>
    <dbReference type="NCBI Taxonomy" id="83302"/>
    <lineage>
        <taxon>Bacteria</taxon>
        <taxon>Bacillati</taxon>
        <taxon>Actinomycetota</taxon>
        <taxon>Actinomycetes</taxon>
        <taxon>Streptosporangiales</taxon>
        <taxon>Streptosporangiaceae</taxon>
        <taxon>Microbispora</taxon>
    </lineage>
</organism>
<dbReference type="Proteomes" id="UP000603904">
    <property type="component" value="Unassembled WGS sequence"/>
</dbReference>
<comment type="caution">
    <text evidence="6">The sequence shown here is derived from an EMBL/GenBank/DDBJ whole genome shotgun (WGS) entry which is preliminary data.</text>
</comment>
<dbReference type="PANTHER" id="PTHR47178">
    <property type="entry name" value="MONOOXYGENASE, FAD-BINDING"/>
    <property type="match status" value="1"/>
</dbReference>
<dbReference type="EMBL" id="BOOC01000034">
    <property type="protein sequence ID" value="GIH43032.1"/>
    <property type="molecule type" value="Genomic_DNA"/>
</dbReference>
<protein>
    <submittedName>
        <fullName evidence="6">Monooxygenase</fullName>
    </submittedName>
</protein>
<keyword evidence="3" id="KW-0560">Oxidoreductase</keyword>
<keyword evidence="2" id="KW-0274">FAD</keyword>
<gene>
    <name evidence="6" type="ORF">Mco01_60320</name>
</gene>